<evidence type="ECO:0000259" key="2">
    <source>
        <dbReference type="SMART" id="SM00852"/>
    </source>
</evidence>
<dbReference type="Pfam" id="PF12804">
    <property type="entry name" value="NTP_transf_3"/>
    <property type="match status" value="1"/>
</dbReference>
<dbReference type="EMBL" id="NBYO01000002">
    <property type="protein sequence ID" value="OXT00264.1"/>
    <property type="molecule type" value="Genomic_DNA"/>
</dbReference>
<dbReference type="PIRSF" id="PIRSF036626">
    <property type="entry name" value="MPTBd_MobAlike"/>
    <property type="match status" value="1"/>
</dbReference>
<dbReference type="InterPro" id="IPR036425">
    <property type="entry name" value="MoaB/Mog-like_dom_sf"/>
</dbReference>
<dbReference type="SUPFAM" id="SSF53218">
    <property type="entry name" value="Molybdenum cofactor biosynthesis proteins"/>
    <property type="match status" value="1"/>
</dbReference>
<keyword evidence="3" id="KW-0808">Transferase</keyword>
<evidence type="ECO:0000313" key="4">
    <source>
        <dbReference type="Proteomes" id="UP000215405"/>
    </source>
</evidence>
<dbReference type="PANTHER" id="PTHR43777">
    <property type="entry name" value="MOLYBDENUM COFACTOR CYTIDYLYLTRANSFERASE"/>
    <property type="match status" value="1"/>
</dbReference>
<name>A0A231UWI6_9HYPH</name>
<dbReference type="InterPro" id="IPR029044">
    <property type="entry name" value="Nucleotide-diphossugar_trans"/>
</dbReference>
<dbReference type="SMART" id="SM00852">
    <property type="entry name" value="MoCF_biosynth"/>
    <property type="match status" value="1"/>
</dbReference>
<dbReference type="Gene3D" id="3.40.980.10">
    <property type="entry name" value="MoaB/Mog-like domain"/>
    <property type="match status" value="1"/>
</dbReference>
<evidence type="ECO:0000313" key="3">
    <source>
        <dbReference type="EMBL" id="OXT00264.1"/>
    </source>
</evidence>
<dbReference type="GO" id="GO:0016779">
    <property type="term" value="F:nucleotidyltransferase activity"/>
    <property type="evidence" value="ECO:0007669"/>
    <property type="project" value="UniProtKB-ARBA"/>
</dbReference>
<dbReference type="InterPro" id="IPR012184">
    <property type="entry name" value="Bifunc_Mopterin-bd"/>
</dbReference>
<proteinExistence type="predicted"/>
<keyword evidence="1" id="KW-0460">Magnesium</keyword>
<gene>
    <name evidence="3" type="ORF">B7H23_08865</name>
</gene>
<dbReference type="PANTHER" id="PTHR43777:SF1">
    <property type="entry name" value="MOLYBDENUM COFACTOR CYTIDYLYLTRANSFERASE"/>
    <property type="match status" value="1"/>
</dbReference>
<dbReference type="Pfam" id="PF00994">
    <property type="entry name" value="MoCF_biosynth"/>
    <property type="match status" value="1"/>
</dbReference>
<organism evidence="3 4">
    <name type="scientific">Notoacmeibacter marinus</name>
    <dbReference type="NCBI Taxonomy" id="1876515"/>
    <lineage>
        <taxon>Bacteria</taxon>
        <taxon>Pseudomonadati</taxon>
        <taxon>Pseudomonadota</taxon>
        <taxon>Alphaproteobacteria</taxon>
        <taxon>Hyphomicrobiales</taxon>
        <taxon>Notoacmeibacteraceae</taxon>
        <taxon>Notoacmeibacter</taxon>
    </lineage>
</organism>
<dbReference type="CDD" id="cd03522">
    <property type="entry name" value="MoeA_like"/>
    <property type="match status" value="1"/>
</dbReference>
<comment type="caution">
    <text evidence="3">The sequence shown here is derived from an EMBL/GenBank/DDBJ whole genome shotgun (WGS) entry which is preliminary data.</text>
</comment>
<dbReference type="CDD" id="cd04182">
    <property type="entry name" value="GT_2_like_f"/>
    <property type="match status" value="1"/>
</dbReference>
<reference evidence="4" key="1">
    <citation type="journal article" date="2017" name="Int. J. Syst. Evol. Microbiol.">
        <title>Notoacmeibacter marinus gen. nov., sp. nov., isolated from the gut of a limpet and proposal of Notoacmeibacteraceae fam. nov. in the order Rhizobiales of the class Alphaproteobacteria.</title>
        <authorList>
            <person name="Huang Z."/>
            <person name="Guo F."/>
            <person name="Lai Q."/>
        </authorList>
    </citation>
    <scope>NUCLEOTIDE SEQUENCE [LARGE SCALE GENOMIC DNA]</scope>
    <source>
        <strain evidence="4">XMTR2A4</strain>
    </source>
</reference>
<protein>
    <submittedName>
        <fullName evidence="3">4-diphosphocytidyl-2C-methyl-D-erythritol kinase</fullName>
    </submittedName>
</protein>
<keyword evidence="4" id="KW-1185">Reference proteome</keyword>
<dbReference type="GO" id="GO:0016301">
    <property type="term" value="F:kinase activity"/>
    <property type="evidence" value="ECO:0007669"/>
    <property type="project" value="UniProtKB-KW"/>
</dbReference>
<dbReference type="SUPFAM" id="SSF53448">
    <property type="entry name" value="Nucleotide-diphospho-sugar transferases"/>
    <property type="match status" value="1"/>
</dbReference>
<dbReference type="InterPro" id="IPR001453">
    <property type="entry name" value="MoaB/Mog_dom"/>
</dbReference>
<dbReference type="AlphaFoldDB" id="A0A231UWI6"/>
<accession>A0A231UWI6</accession>
<keyword evidence="3" id="KW-0418">Kinase</keyword>
<dbReference type="Proteomes" id="UP000215405">
    <property type="component" value="Unassembled WGS sequence"/>
</dbReference>
<dbReference type="Gene3D" id="3.90.550.10">
    <property type="entry name" value="Spore Coat Polysaccharide Biosynthesis Protein SpsA, Chain A"/>
    <property type="match status" value="1"/>
</dbReference>
<evidence type="ECO:0000256" key="1">
    <source>
        <dbReference type="ARBA" id="ARBA00022842"/>
    </source>
</evidence>
<dbReference type="InterPro" id="IPR025877">
    <property type="entry name" value="MobA-like_NTP_Trfase"/>
</dbReference>
<sequence>MQFGPVPIAQAEGATLAHSIQSGGERISKGTVLDGAALARLAQEGVSEIIVAYPDRGDLSEDDAARRLAFPLVAPDISAGEAVTGRVNLHAERPGLVSIDAATIDALNAIDPALTIATLPDGAMVRAGQMLATVKIIPFFVSEETVERGVAALAGAAPAIRLTPFQPKRVGLVQTMVTGTAQKVLTKTAAVTAARLARAGSHIAREMRVPHDEEALVAALRRMAGDHDLLIVFGASAVCDFDDVIPAAIARAGGEIERVGMPVDPGNLLVLGHLGDKPVIGAPGCARSPKENGFDWVLERVLAGEPPSSAAIAAMGVGGLLQEIETRPRPRDANPAPVPVAAVILAAGASRRMGQHNKLLAVFDGEAAVHRVAREALGSTATEAVLVTGHEADRIGEAVDDLPVRRVHNADFSDGMAGSLRQGLEAIAEGQGALVLLGDMPHVTADHIDRMIGEFQKHGGRAVVRGSSDGQAGNPVILPPGIVSEAAHLTGDTGARHLIEASGAPTVLVEIGRAAVTDIDTPEALASAGGSFEG</sequence>
<feature type="domain" description="MoaB/Mog" evidence="2">
    <location>
        <begin position="174"/>
        <end position="303"/>
    </location>
</feature>
<dbReference type="RefSeq" id="WP_094077089.1">
    <property type="nucleotide sequence ID" value="NZ_NBYO01000002.1"/>
</dbReference>